<reference evidence="2 3" key="1">
    <citation type="submission" date="2015-09" db="EMBL/GenBank/DDBJ databases">
        <title>Complete genome sequence of Defluviimonas alba cai42t isolated from an oilfield in Xinjiang.</title>
        <authorList>
            <person name="Geng S."/>
            <person name="Pan X."/>
            <person name="Wu X."/>
        </authorList>
    </citation>
    <scope>NUCLEOTIDE SEQUENCE [LARGE SCALE GENOMIC DNA]</scope>
    <source>
        <strain evidence="3">cai42</strain>
    </source>
</reference>
<evidence type="ECO:0000259" key="1">
    <source>
        <dbReference type="Pfam" id="PF13649"/>
    </source>
</evidence>
<dbReference type="Proteomes" id="UP000076128">
    <property type="component" value="Chromosome"/>
</dbReference>
<accession>A0A165SQ84</accession>
<dbReference type="InterPro" id="IPR041698">
    <property type="entry name" value="Methyltransf_25"/>
</dbReference>
<dbReference type="AlphaFoldDB" id="A0A165SQ84"/>
<dbReference type="Pfam" id="PF13649">
    <property type="entry name" value="Methyltransf_25"/>
    <property type="match status" value="1"/>
</dbReference>
<gene>
    <name evidence="2" type="ORF">AKL17_2825</name>
</gene>
<dbReference type="CDD" id="cd02440">
    <property type="entry name" value="AdoMet_MTases"/>
    <property type="match status" value="1"/>
</dbReference>
<evidence type="ECO:0000313" key="3">
    <source>
        <dbReference type="Proteomes" id="UP000076128"/>
    </source>
</evidence>
<sequence length="125" mass="13415">MLALARRRVPQARFLQGDMRELALDMRFAAILAWDSFFHLTQADQLALIPRLAAHLAPGGRLLFTCGPAAGEAIGSVGGEPVYHASLSPAGYAAALEAAGLFPRLFIAEDTATQGRSLWLAQRRA</sequence>
<protein>
    <recommendedName>
        <fullName evidence="1">Methyltransferase domain-containing protein</fullName>
    </recommendedName>
</protein>
<dbReference type="EMBL" id="CP012661">
    <property type="protein sequence ID" value="AMY70063.1"/>
    <property type="molecule type" value="Genomic_DNA"/>
</dbReference>
<evidence type="ECO:0000313" key="2">
    <source>
        <dbReference type="EMBL" id="AMY70063.1"/>
    </source>
</evidence>
<keyword evidence="3" id="KW-1185">Reference proteome</keyword>
<dbReference type="SUPFAM" id="SSF53335">
    <property type="entry name" value="S-adenosyl-L-methionine-dependent methyltransferases"/>
    <property type="match status" value="1"/>
</dbReference>
<dbReference type="KEGG" id="daa:AKL17_2825"/>
<name>A0A165SQ84_9RHOB</name>
<dbReference type="Gene3D" id="3.40.50.150">
    <property type="entry name" value="Vaccinia Virus protein VP39"/>
    <property type="match status" value="1"/>
</dbReference>
<feature type="domain" description="Methyltransferase" evidence="1">
    <location>
        <begin position="1"/>
        <end position="60"/>
    </location>
</feature>
<dbReference type="InterPro" id="IPR029063">
    <property type="entry name" value="SAM-dependent_MTases_sf"/>
</dbReference>
<organism evidence="2 3">
    <name type="scientific">Frigidibacter mobilis</name>
    <dbReference type="NCBI Taxonomy" id="1335048"/>
    <lineage>
        <taxon>Bacteria</taxon>
        <taxon>Pseudomonadati</taxon>
        <taxon>Pseudomonadota</taxon>
        <taxon>Alphaproteobacteria</taxon>
        <taxon>Rhodobacterales</taxon>
        <taxon>Paracoccaceae</taxon>
        <taxon>Frigidibacter</taxon>
    </lineage>
</organism>
<proteinExistence type="predicted"/>
<dbReference type="STRING" id="1335048.AKL17_2825"/>